<evidence type="ECO:0000256" key="1">
    <source>
        <dbReference type="SAM" id="MobiDB-lite"/>
    </source>
</evidence>
<evidence type="ECO:0000313" key="3">
    <source>
        <dbReference type="EMBL" id="AKF08011.1"/>
    </source>
</evidence>
<dbReference type="RefSeq" id="WP_053235201.1">
    <property type="nucleotide sequence ID" value="NZ_CP011125.1"/>
</dbReference>
<dbReference type="AlphaFoldDB" id="A0A0F6W5M0"/>
<accession>A0A0F6W5M0</accession>
<sequence>MSPRLLASLALVLALAPSPRAAAQLLDRASDTVRSDEPSRSSSSDDDSGSSSGSSSSDDDSTLGRASSTVRGDGGGRPRARYAPRRWYVEEQYAPSYGVYASGSVYVASDEPEPLLETMVVAQLEGSYVIDDVGRGTASVRVLLPWPAEIFAGYSLYLEPRERGETDFVALGRLGAAWRAVDDEAIQVRIGGSLRHWQDAEGARFGGEALAGVDMFPGEPLVLSFEGAAGIVGDAWVFEARGTIGVLMGPVELYAGWHHVALEATNGSGGVELTGPVGGLRLWL</sequence>
<feature type="chain" id="PRO_5002511758" evidence="2">
    <location>
        <begin position="23"/>
        <end position="284"/>
    </location>
</feature>
<organism evidence="3 4">
    <name type="scientific">Sandaracinus amylolyticus</name>
    <dbReference type="NCBI Taxonomy" id="927083"/>
    <lineage>
        <taxon>Bacteria</taxon>
        <taxon>Pseudomonadati</taxon>
        <taxon>Myxococcota</taxon>
        <taxon>Polyangia</taxon>
        <taxon>Polyangiales</taxon>
        <taxon>Sandaracinaceae</taxon>
        <taxon>Sandaracinus</taxon>
    </lineage>
</organism>
<keyword evidence="2" id="KW-0732">Signal</keyword>
<dbReference type="OrthoDB" id="272730at2"/>
<evidence type="ECO:0000256" key="2">
    <source>
        <dbReference type="SAM" id="SignalP"/>
    </source>
</evidence>
<feature type="compositionally biased region" description="Basic and acidic residues" evidence="1">
    <location>
        <begin position="28"/>
        <end position="39"/>
    </location>
</feature>
<name>A0A0F6W5M0_9BACT</name>
<dbReference type="EMBL" id="CP011125">
    <property type="protein sequence ID" value="AKF08011.1"/>
    <property type="molecule type" value="Genomic_DNA"/>
</dbReference>
<proteinExistence type="predicted"/>
<dbReference type="KEGG" id="samy:DB32_005160"/>
<dbReference type="Proteomes" id="UP000034883">
    <property type="component" value="Chromosome"/>
</dbReference>
<gene>
    <name evidence="3" type="ORF">DB32_005160</name>
</gene>
<feature type="signal peptide" evidence="2">
    <location>
        <begin position="1"/>
        <end position="22"/>
    </location>
</feature>
<protein>
    <submittedName>
        <fullName evidence="3">Uncharacterized protein</fullName>
    </submittedName>
</protein>
<reference evidence="3 4" key="1">
    <citation type="submission" date="2015-03" db="EMBL/GenBank/DDBJ databases">
        <title>Genome assembly of Sandaracinus amylolyticus DSM 53668.</title>
        <authorList>
            <person name="Sharma G."/>
            <person name="Subramanian S."/>
        </authorList>
    </citation>
    <scope>NUCLEOTIDE SEQUENCE [LARGE SCALE GENOMIC DNA]</scope>
    <source>
        <strain evidence="3 4">DSM 53668</strain>
    </source>
</reference>
<keyword evidence="4" id="KW-1185">Reference proteome</keyword>
<feature type="region of interest" description="Disordered" evidence="1">
    <location>
        <begin position="24"/>
        <end position="78"/>
    </location>
</feature>
<evidence type="ECO:0000313" key="4">
    <source>
        <dbReference type="Proteomes" id="UP000034883"/>
    </source>
</evidence>